<keyword evidence="1" id="KW-1133">Transmembrane helix</keyword>
<reference evidence="2 3" key="1">
    <citation type="submission" date="2015-12" db="EMBL/GenBank/DDBJ databases">
        <title>The genome of Folsomia candida.</title>
        <authorList>
            <person name="Faddeeva A."/>
            <person name="Derks M.F."/>
            <person name="Anvar Y."/>
            <person name="Smit S."/>
            <person name="Van Straalen N."/>
            <person name="Roelofs D."/>
        </authorList>
    </citation>
    <scope>NUCLEOTIDE SEQUENCE [LARGE SCALE GENOMIC DNA]</scope>
    <source>
        <strain evidence="2 3">VU population</strain>
        <tissue evidence="2">Whole body</tissue>
    </source>
</reference>
<feature type="transmembrane region" description="Helical" evidence="1">
    <location>
        <begin position="58"/>
        <end position="77"/>
    </location>
</feature>
<comment type="caution">
    <text evidence="2">The sequence shown here is derived from an EMBL/GenBank/DDBJ whole genome shotgun (WGS) entry which is preliminary data.</text>
</comment>
<gene>
    <name evidence="2" type="ORF">Fcan01_15557</name>
</gene>
<keyword evidence="1" id="KW-0812">Transmembrane</keyword>
<protein>
    <submittedName>
        <fullName evidence="2">Uncharacterized protein</fullName>
    </submittedName>
</protein>
<organism evidence="2 3">
    <name type="scientific">Folsomia candida</name>
    <name type="common">Springtail</name>
    <dbReference type="NCBI Taxonomy" id="158441"/>
    <lineage>
        <taxon>Eukaryota</taxon>
        <taxon>Metazoa</taxon>
        <taxon>Ecdysozoa</taxon>
        <taxon>Arthropoda</taxon>
        <taxon>Hexapoda</taxon>
        <taxon>Collembola</taxon>
        <taxon>Entomobryomorpha</taxon>
        <taxon>Isotomoidea</taxon>
        <taxon>Isotomidae</taxon>
        <taxon>Proisotominae</taxon>
        <taxon>Folsomia</taxon>
    </lineage>
</organism>
<evidence type="ECO:0000313" key="3">
    <source>
        <dbReference type="Proteomes" id="UP000198287"/>
    </source>
</evidence>
<proteinExistence type="predicted"/>
<evidence type="ECO:0000256" key="1">
    <source>
        <dbReference type="SAM" id="Phobius"/>
    </source>
</evidence>
<evidence type="ECO:0000313" key="2">
    <source>
        <dbReference type="EMBL" id="OXA49850.1"/>
    </source>
</evidence>
<dbReference type="AlphaFoldDB" id="A0A226DXR3"/>
<feature type="transmembrane region" description="Helical" evidence="1">
    <location>
        <begin position="152"/>
        <end position="169"/>
    </location>
</feature>
<accession>A0A226DXR3</accession>
<keyword evidence="1" id="KW-0472">Membrane</keyword>
<dbReference type="EMBL" id="LNIX01000010">
    <property type="protein sequence ID" value="OXA49850.1"/>
    <property type="molecule type" value="Genomic_DNA"/>
</dbReference>
<sequence>MEYIFNKNSARGNVMIKTKTQKTWIGNFELLLKCGNMLKSVPLRFNGKVQFVEKSSTLLFIWVILLLGSLDCGYRAWTISSRPMDEFSIYSLINEMGNLVSRTATIIVGWELVFRKKQYAIFLNSLVKLDFDLKRKFGESTTSQKYQDLSRFVYVAVIFSVISPIVGALPQQIKDRHHRQYWGSQLLDRSVYDHTIDQKLLTITVPISIQLEIFSSLKILNIFLNEIAAPVLWPTFENALLAIQVIVHVTIIRFLDNVQPSFILTVEIVLVMAMILQGKCMKSGAKMLVISSQFKKNVRRFGNKFEKKVAKSLHPLRVEVGSFYYFKTSTFTTFLQTHVDTTINWLLTLR</sequence>
<name>A0A226DXR3_FOLCA</name>
<keyword evidence="3" id="KW-1185">Reference proteome</keyword>
<dbReference type="Proteomes" id="UP000198287">
    <property type="component" value="Unassembled WGS sequence"/>
</dbReference>